<proteinExistence type="predicted"/>
<evidence type="ECO:0000313" key="1">
    <source>
        <dbReference type="EMBL" id="MED6288330.1"/>
    </source>
</evidence>
<dbReference type="Proteomes" id="UP001352852">
    <property type="component" value="Unassembled WGS sequence"/>
</dbReference>
<protein>
    <submittedName>
        <fullName evidence="1">Uncharacterized protein</fullName>
    </submittedName>
</protein>
<sequence>MFTLSMYVVQQQRSLTCFLTPKSAQSNQERRPGDEWSCLKTEYRGIREKHIREHIQQTFHRLLLIRALEISHSYCKAQQAFMLAGMWSLLFDLCENAFRVCSVISNIYEC</sequence>
<evidence type="ECO:0000313" key="2">
    <source>
        <dbReference type="Proteomes" id="UP001352852"/>
    </source>
</evidence>
<name>A0ABU7EQF1_9TELE</name>
<keyword evidence="2" id="KW-1185">Reference proteome</keyword>
<reference evidence="1 2" key="1">
    <citation type="submission" date="2021-06" db="EMBL/GenBank/DDBJ databases">
        <authorList>
            <person name="Palmer J.M."/>
        </authorList>
    </citation>
    <scope>NUCLEOTIDE SEQUENCE [LARGE SCALE GENOMIC DNA]</scope>
    <source>
        <strain evidence="1 2">CL_MEX2019</strain>
        <tissue evidence="1">Muscle</tissue>
    </source>
</reference>
<dbReference type="EMBL" id="JAHUTJ010060320">
    <property type="protein sequence ID" value="MED6288330.1"/>
    <property type="molecule type" value="Genomic_DNA"/>
</dbReference>
<organism evidence="1 2">
    <name type="scientific">Characodon lateralis</name>
    <dbReference type="NCBI Taxonomy" id="208331"/>
    <lineage>
        <taxon>Eukaryota</taxon>
        <taxon>Metazoa</taxon>
        <taxon>Chordata</taxon>
        <taxon>Craniata</taxon>
        <taxon>Vertebrata</taxon>
        <taxon>Euteleostomi</taxon>
        <taxon>Actinopterygii</taxon>
        <taxon>Neopterygii</taxon>
        <taxon>Teleostei</taxon>
        <taxon>Neoteleostei</taxon>
        <taxon>Acanthomorphata</taxon>
        <taxon>Ovalentaria</taxon>
        <taxon>Atherinomorphae</taxon>
        <taxon>Cyprinodontiformes</taxon>
        <taxon>Goodeidae</taxon>
        <taxon>Characodon</taxon>
    </lineage>
</organism>
<accession>A0ABU7EQF1</accession>
<comment type="caution">
    <text evidence="1">The sequence shown here is derived from an EMBL/GenBank/DDBJ whole genome shotgun (WGS) entry which is preliminary data.</text>
</comment>
<gene>
    <name evidence="1" type="ORF">CHARACLAT_025459</name>
</gene>